<dbReference type="GO" id="GO:0005737">
    <property type="term" value="C:cytoplasm"/>
    <property type="evidence" value="ECO:0007669"/>
    <property type="project" value="TreeGrafter"/>
</dbReference>
<evidence type="ECO:0000256" key="1">
    <source>
        <dbReference type="ARBA" id="ARBA00007323"/>
    </source>
</evidence>
<name>A0A2Y9S2P1_TRIMA</name>
<dbReference type="GO" id="GO:0070062">
    <property type="term" value="C:extracellular exosome"/>
    <property type="evidence" value="ECO:0007669"/>
    <property type="project" value="TreeGrafter"/>
</dbReference>
<dbReference type="PANTHER" id="PTHR11639:SF5">
    <property type="entry name" value="PROTEIN S100-A8"/>
    <property type="match status" value="1"/>
</dbReference>
<accession>A0A2Y9S2P1</accession>
<proteinExistence type="inferred from homology"/>
<dbReference type="GO" id="GO:0005509">
    <property type="term" value="F:calcium ion binding"/>
    <property type="evidence" value="ECO:0007669"/>
    <property type="project" value="InterPro"/>
</dbReference>
<dbReference type="GO" id="GO:0032496">
    <property type="term" value="P:response to lipopolysaccharide"/>
    <property type="evidence" value="ECO:0007669"/>
    <property type="project" value="TreeGrafter"/>
</dbReference>
<evidence type="ECO:0000256" key="3">
    <source>
        <dbReference type="ARBA" id="ARBA00022837"/>
    </source>
</evidence>
<feature type="domain" description="EF-hand" evidence="5">
    <location>
        <begin position="46"/>
        <end position="81"/>
    </location>
</feature>
<dbReference type="GO" id="GO:0043542">
    <property type="term" value="P:endothelial cell migration"/>
    <property type="evidence" value="ECO:0007669"/>
    <property type="project" value="TreeGrafter"/>
</dbReference>
<evidence type="ECO:0000256" key="2">
    <source>
        <dbReference type="ARBA" id="ARBA00022723"/>
    </source>
</evidence>
<dbReference type="PROSITE" id="PS00303">
    <property type="entry name" value="S100_CABP"/>
    <property type="match status" value="1"/>
</dbReference>
<dbReference type="Proteomes" id="UP000248480">
    <property type="component" value="Unplaced"/>
</dbReference>
<dbReference type="Pfam" id="PF01023">
    <property type="entry name" value="S_100"/>
    <property type="match status" value="1"/>
</dbReference>
<dbReference type="CTD" id="6279"/>
<dbReference type="GO" id="GO:0030593">
    <property type="term" value="P:neutrophil chemotaxis"/>
    <property type="evidence" value="ECO:0007669"/>
    <property type="project" value="TreeGrafter"/>
</dbReference>
<dbReference type="STRING" id="127582.A0A2Y9S2P1"/>
<organism evidence="6 8">
    <name type="scientific">Trichechus manatus latirostris</name>
    <name type="common">Florida manatee</name>
    <dbReference type="NCBI Taxonomy" id="127582"/>
    <lineage>
        <taxon>Eukaryota</taxon>
        <taxon>Metazoa</taxon>
        <taxon>Chordata</taxon>
        <taxon>Craniata</taxon>
        <taxon>Vertebrata</taxon>
        <taxon>Euteleostomi</taxon>
        <taxon>Mammalia</taxon>
        <taxon>Eutheria</taxon>
        <taxon>Afrotheria</taxon>
        <taxon>Sirenia</taxon>
        <taxon>Trichechidae</taxon>
        <taxon>Trichechus</taxon>
    </lineage>
</organism>
<dbReference type="GO" id="GO:0070488">
    <property type="term" value="P:neutrophil aggregation"/>
    <property type="evidence" value="ECO:0007669"/>
    <property type="project" value="TreeGrafter"/>
</dbReference>
<dbReference type="GO" id="GO:0002523">
    <property type="term" value="P:leukocyte migration involved in inflammatory response"/>
    <property type="evidence" value="ECO:0007669"/>
    <property type="project" value="TreeGrafter"/>
</dbReference>
<protein>
    <recommendedName>
        <fullName evidence="4">Protein S100</fullName>
    </recommendedName>
    <alternativeName>
        <fullName evidence="4">S100 calcium-binding protein</fullName>
    </alternativeName>
</protein>
<dbReference type="SMART" id="SM01394">
    <property type="entry name" value="S_100"/>
    <property type="match status" value="1"/>
</dbReference>
<dbReference type="InterPro" id="IPR011992">
    <property type="entry name" value="EF-hand-dom_pair"/>
</dbReference>
<dbReference type="KEGG" id="tmu:101349849"/>
<dbReference type="Gene3D" id="1.10.238.10">
    <property type="entry name" value="EF-hand"/>
    <property type="match status" value="1"/>
</dbReference>
<dbReference type="InterPro" id="IPR013787">
    <property type="entry name" value="S100_Ca-bd_sub"/>
</dbReference>
<dbReference type="InterPro" id="IPR018247">
    <property type="entry name" value="EF_Hand_1_Ca_BS"/>
</dbReference>
<dbReference type="AlphaFoldDB" id="A0A2Y9S2P1"/>
<keyword evidence="6" id="KW-1185">Reference proteome</keyword>
<evidence type="ECO:0000259" key="5">
    <source>
        <dbReference type="PROSITE" id="PS50222"/>
    </source>
</evidence>
<dbReference type="RefSeq" id="XP_023598363.1">
    <property type="nucleotide sequence ID" value="XM_023742595.1"/>
</dbReference>
<dbReference type="GO" id="GO:0048306">
    <property type="term" value="F:calcium-dependent protein binding"/>
    <property type="evidence" value="ECO:0007669"/>
    <property type="project" value="TreeGrafter"/>
</dbReference>
<evidence type="ECO:0000313" key="8">
    <source>
        <dbReference type="RefSeq" id="XP_023598363.1"/>
    </source>
</evidence>
<evidence type="ECO:0000313" key="7">
    <source>
        <dbReference type="RefSeq" id="XP_004388664.1"/>
    </source>
</evidence>
<evidence type="ECO:0000313" key="6">
    <source>
        <dbReference type="Proteomes" id="UP000248480"/>
    </source>
</evidence>
<dbReference type="RefSeq" id="XP_004388664.1">
    <property type="nucleotide sequence ID" value="XM_004388607.2"/>
</dbReference>
<dbReference type="PROSITE" id="PS50222">
    <property type="entry name" value="EF_HAND_2"/>
    <property type="match status" value="1"/>
</dbReference>
<dbReference type="SUPFAM" id="SSF47473">
    <property type="entry name" value="EF-hand"/>
    <property type="match status" value="1"/>
</dbReference>
<dbReference type="InterPro" id="IPR001751">
    <property type="entry name" value="S100/CaBP7/8-like_CS"/>
</dbReference>
<sequence length="89" mass="10289">MLTDLENAMDSLITVYHKYSLVKGNAHALYKDDLKNLLQIEGPCYLKIKDADTWFKELDINSDNAINFQEFLILVIKMGVIAHHDIHKE</sequence>
<comment type="similarity">
    <text evidence="1 4">Belongs to the S-100 family.</text>
</comment>
<keyword evidence="3 4" id="KW-0106">Calcium</keyword>
<dbReference type="GeneID" id="101349849"/>
<keyword evidence="2 4" id="KW-0479">Metal-binding</keyword>
<gene>
    <name evidence="7 8" type="primary">S100A8</name>
</gene>
<reference evidence="7 8" key="1">
    <citation type="submission" date="2025-04" db="UniProtKB">
        <authorList>
            <consortium name="RefSeq"/>
        </authorList>
    </citation>
    <scope>IDENTIFICATION</scope>
</reference>
<dbReference type="InterPro" id="IPR002048">
    <property type="entry name" value="EF_hand_dom"/>
</dbReference>
<evidence type="ECO:0000256" key="4">
    <source>
        <dbReference type="RuleBase" id="RU361184"/>
    </source>
</evidence>
<dbReference type="PROSITE" id="PS00018">
    <property type="entry name" value="EF_HAND_1"/>
    <property type="match status" value="1"/>
</dbReference>
<dbReference type="OrthoDB" id="26525at2759"/>
<dbReference type="PANTHER" id="PTHR11639">
    <property type="entry name" value="S100 CALCIUM-BINDING PROTEIN"/>
    <property type="match status" value="1"/>
</dbReference>